<evidence type="ECO:0000259" key="3">
    <source>
        <dbReference type="PROSITE" id="PS51662"/>
    </source>
</evidence>
<feature type="chain" id="PRO_5046999155" evidence="2">
    <location>
        <begin position="25"/>
        <end position="372"/>
    </location>
</feature>
<dbReference type="Pfam" id="PF02333">
    <property type="entry name" value="Phytase"/>
    <property type="match status" value="1"/>
</dbReference>
<reference evidence="4 5" key="1">
    <citation type="submission" date="2023-09" db="EMBL/GenBank/DDBJ databases">
        <title>Complete Genome and Methylome dissection of Bacillus brevis NEB573 original source of BbsI restriction endonuclease.</title>
        <authorList>
            <person name="Fomenkov A."/>
            <person name="Roberts R.D."/>
        </authorList>
    </citation>
    <scope>NUCLEOTIDE SEQUENCE [LARGE SCALE GENOMIC DNA]</scope>
    <source>
        <strain evidence="4 5">NEB573</strain>
    </source>
</reference>
<evidence type="ECO:0000313" key="4">
    <source>
        <dbReference type="EMBL" id="WNC17004.1"/>
    </source>
</evidence>
<evidence type="ECO:0000256" key="1">
    <source>
        <dbReference type="SAM" id="MobiDB-lite"/>
    </source>
</evidence>
<sequence>MKKWKAIAVVTASICLLGQSAVWAAAPAVSVKPKAETDAVASGDDAADDPAIWVHPKNKAKSRIIATNKGGGLLVYDLDGKQLYSYTTGKMNNIDVRYDFPLGKGKKVDIAAATNRTTNTIDIFAIDKDTGALENISGTPIVSLMPEVYGFALYHSLRTDKYYALVLGKEGEFEQYELSAGTDGKVNGTLVRSFSLASQSEGIVADDEYGVMYIAEEDAAIWKYDAEPGGGSTPLAKVDSADGNHLTADIEGLTIYYGEDGDGYLIASSQGNSTYAVYERGGDNEYETSFQIVDHKGVDGVTGTDGIDVLSFGLGSNYPKGIFVAQDDENLQNGEVINQNFKLVDWEEIADEADLDTDNDIDPRELEKRDRD</sequence>
<dbReference type="RefSeq" id="WP_310772290.1">
    <property type="nucleotide sequence ID" value="NZ_CP134050.1"/>
</dbReference>
<accession>A0ABY9TA57</accession>
<gene>
    <name evidence="4" type="ORF">RGB73_12055</name>
</gene>
<dbReference type="Proteomes" id="UP001256827">
    <property type="component" value="Chromosome"/>
</dbReference>
<keyword evidence="5" id="KW-1185">Reference proteome</keyword>
<evidence type="ECO:0000313" key="5">
    <source>
        <dbReference type="Proteomes" id="UP001256827"/>
    </source>
</evidence>
<feature type="compositionally biased region" description="Basic and acidic residues" evidence="1">
    <location>
        <begin position="361"/>
        <end position="372"/>
    </location>
</feature>
<dbReference type="SUPFAM" id="SSF50956">
    <property type="entry name" value="Thermostable phytase (3-phytase)"/>
    <property type="match status" value="1"/>
</dbReference>
<organism evidence="4 5">
    <name type="scientific">Brevibacillus brevis</name>
    <name type="common">Bacillus brevis</name>
    <dbReference type="NCBI Taxonomy" id="1393"/>
    <lineage>
        <taxon>Bacteria</taxon>
        <taxon>Bacillati</taxon>
        <taxon>Bacillota</taxon>
        <taxon>Bacilli</taxon>
        <taxon>Bacillales</taxon>
        <taxon>Paenibacillaceae</taxon>
        <taxon>Brevibacillus</taxon>
    </lineage>
</organism>
<evidence type="ECO:0000256" key="2">
    <source>
        <dbReference type="SAM" id="SignalP"/>
    </source>
</evidence>
<feature type="region of interest" description="Disordered" evidence="1">
    <location>
        <begin position="352"/>
        <end position="372"/>
    </location>
</feature>
<keyword evidence="2" id="KW-0732">Signal</keyword>
<protein>
    <submittedName>
        <fullName evidence="4">Phytase</fullName>
    </submittedName>
</protein>
<dbReference type="PROSITE" id="PS51662">
    <property type="entry name" value="BP_PHYTASE"/>
    <property type="match status" value="1"/>
</dbReference>
<feature type="domain" description="BPP" evidence="3">
    <location>
        <begin position="21"/>
        <end position="353"/>
    </location>
</feature>
<dbReference type="InterPro" id="IPR003431">
    <property type="entry name" value="B-propeller_Phytase"/>
</dbReference>
<dbReference type="EMBL" id="CP134050">
    <property type="protein sequence ID" value="WNC17004.1"/>
    <property type="molecule type" value="Genomic_DNA"/>
</dbReference>
<proteinExistence type="predicted"/>
<dbReference type="InterPro" id="IPR011042">
    <property type="entry name" value="6-blade_b-propeller_TolB-like"/>
</dbReference>
<name>A0ABY9TA57_BREBE</name>
<dbReference type="Gene3D" id="2.120.10.30">
    <property type="entry name" value="TolB, C-terminal domain"/>
    <property type="match status" value="1"/>
</dbReference>
<feature type="signal peptide" evidence="2">
    <location>
        <begin position="1"/>
        <end position="24"/>
    </location>
</feature>